<dbReference type="GO" id="GO:0016740">
    <property type="term" value="F:transferase activity"/>
    <property type="evidence" value="ECO:0007669"/>
    <property type="project" value="UniProtKB-KW"/>
</dbReference>
<dbReference type="AlphaFoldDB" id="M9LJJ1"/>
<evidence type="ECO:0000313" key="2">
    <source>
        <dbReference type="Proteomes" id="UP000029453"/>
    </source>
</evidence>
<organism evidence="1 2">
    <name type="scientific">Paenibacillus popilliae ATCC 14706</name>
    <dbReference type="NCBI Taxonomy" id="1212764"/>
    <lineage>
        <taxon>Bacteria</taxon>
        <taxon>Bacillati</taxon>
        <taxon>Bacillota</taxon>
        <taxon>Bacilli</taxon>
        <taxon>Bacillales</taxon>
        <taxon>Paenibacillaceae</taxon>
        <taxon>Paenibacillus</taxon>
    </lineage>
</organism>
<dbReference type="EMBL" id="BALG01000213">
    <property type="protein sequence ID" value="GAC43395.1"/>
    <property type="molecule type" value="Genomic_DNA"/>
</dbReference>
<proteinExistence type="predicted"/>
<protein>
    <submittedName>
        <fullName evidence="1">Ornithine carbamoyltransferase</fullName>
    </submittedName>
</protein>
<evidence type="ECO:0000313" key="1">
    <source>
        <dbReference type="EMBL" id="GAC43395.1"/>
    </source>
</evidence>
<sequence>MVSFITLYVYFAVASYTDAWIEMASSIVDITSKNVASYTDAWIEIGRHRSESQKEDVASYTDAWIEIPCTNGNDCPL</sequence>
<comment type="caution">
    <text evidence="1">The sequence shown here is derived from an EMBL/GenBank/DDBJ whole genome shotgun (WGS) entry which is preliminary data.</text>
</comment>
<keyword evidence="2" id="KW-1185">Reference proteome</keyword>
<gene>
    <name evidence="1" type="ORF">PPOP_2762</name>
</gene>
<reference evidence="1 2" key="1">
    <citation type="submission" date="2012-10" db="EMBL/GenBank/DDBJ databases">
        <title>Draft Genome Sequence of Paenibacillus popilliae ATCC 14706T.</title>
        <authorList>
            <person name="Iiyama K."/>
            <person name="Mori K."/>
            <person name="Mon H."/>
            <person name="Chieda Y."/>
            <person name="Lee J.M."/>
            <person name="Kusakabe T."/>
            <person name="Tashiro K."/>
            <person name="Asano S."/>
            <person name="Yasunaga-Aoki C."/>
            <person name="Shimizu S."/>
        </authorList>
    </citation>
    <scope>NUCLEOTIDE SEQUENCE [LARGE SCALE GENOMIC DNA]</scope>
    <source>
        <strain evidence="1 2">ATCC 14706</strain>
    </source>
</reference>
<dbReference type="Proteomes" id="UP000029453">
    <property type="component" value="Unassembled WGS sequence"/>
</dbReference>
<name>M9LJJ1_PAEPP</name>
<accession>M9LJJ1</accession>
<keyword evidence="1" id="KW-0808">Transferase</keyword>